<dbReference type="InterPro" id="IPR020843">
    <property type="entry name" value="ER"/>
</dbReference>
<dbReference type="VEuPathDB" id="FungiDB:sscle_01g006000"/>
<evidence type="ECO:0000256" key="2">
    <source>
        <dbReference type="ARBA" id="ARBA00022553"/>
    </source>
</evidence>
<reference evidence="14" key="1">
    <citation type="journal article" date="2017" name="Genome Biol. Evol.">
        <title>The complete genome sequence of the phytopathogenic fungus Sclerotinia sclerotiorum reveals insights into the genome architecture of broad host range pathogens.</title>
        <authorList>
            <person name="Derbyshire M."/>
            <person name="Denton-Giles M."/>
            <person name="Hegedus D."/>
            <person name="Seifbarghy S."/>
            <person name="Rollins J."/>
            <person name="van Kan J."/>
            <person name="Seidl M.F."/>
            <person name="Faino L."/>
            <person name="Mbengue M."/>
            <person name="Navaud O."/>
            <person name="Raffaele S."/>
            <person name="Hammond-Kosack K."/>
            <person name="Heard S."/>
            <person name="Oliver R."/>
        </authorList>
    </citation>
    <scope>NUCLEOTIDE SEQUENCE [LARGE SCALE GENOMIC DNA]</scope>
    <source>
        <strain evidence="14">ATCC 18683 / 1980 / Ss-1</strain>
    </source>
</reference>
<dbReference type="SUPFAM" id="SSF55048">
    <property type="entry name" value="Probable ACP-binding domain of malonyl-CoA ACP transacylase"/>
    <property type="match status" value="1"/>
</dbReference>
<evidence type="ECO:0000259" key="12">
    <source>
        <dbReference type="PROSITE" id="PS52019"/>
    </source>
</evidence>
<dbReference type="Pfam" id="PF00107">
    <property type="entry name" value="ADH_zinc_N"/>
    <property type="match status" value="1"/>
</dbReference>
<dbReference type="SMART" id="SM00826">
    <property type="entry name" value="PKS_DH"/>
    <property type="match status" value="1"/>
</dbReference>
<keyword evidence="4" id="KW-0521">NADP</keyword>
<dbReference type="InterPro" id="IPR009081">
    <property type="entry name" value="PP-bd_ACP"/>
</dbReference>
<dbReference type="Gene3D" id="3.40.47.10">
    <property type="match status" value="1"/>
</dbReference>
<feature type="domain" description="Ketosynthase family 3 (KS3)" evidence="11">
    <location>
        <begin position="40"/>
        <end position="465"/>
    </location>
</feature>
<protein>
    <submittedName>
        <fullName evidence="13">Uncharacterized protein</fullName>
    </submittedName>
</protein>
<dbReference type="EMBL" id="CP017814">
    <property type="protein sequence ID" value="APA05830.1"/>
    <property type="molecule type" value="Genomic_DNA"/>
</dbReference>
<dbReference type="InterPro" id="IPR049551">
    <property type="entry name" value="PKS_DH_C"/>
</dbReference>
<keyword evidence="7" id="KW-0012">Acyltransferase</keyword>
<evidence type="ECO:0000256" key="5">
    <source>
        <dbReference type="ARBA" id="ARBA00023002"/>
    </source>
</evidence>
<dbReference type="InterPro" id="IPR013149">
    <property type="entry name" value="ADH-like_C"/>
</dbReference>
<dbReference type="InterPro" id="IPR014031">
    <property type="entry name" value="Ketoacyl_synth_C"/>
</dbReference>
<dbReference type="Pfam" id="PF14765">
    <property type="entry name" value="PS-DH"/>
    <property type="match status" value="1"/>
</dbReference>
<dbReference type="InterPro" id="IPR050091">
    <property type="entry name" value="PKS_NRPS_Biosynth_Enz"/>
</dbReference>
<evidence type="ECO:0000259" key="10">
    <source>
        <dbReference type="PROSITE" id="PS50075"/>
    </source>
</evidence>
<feature type="domain" description="PKS/mFAS DH" evidence="12">
    <location>
        <begin position="1026"/>
        <end position="1342"/>
    </location>
</feature>
<feature type="active site" description="Proton donor; for dehydratase activity" evidence="8">
    <location>
        <position position="1252"/>
    </location>
</feature>
<dbReference type="SMART" id="SM00827">
    <property type="entry name" value="PKS_AT"/>
    <property type="match status" value="1"/>
</dbReference>
<dbReference type="GO" id="GO:0016491">
    <property type="term" value="F:oxidoreductase activity"/>
    <property type="evidence" value="ECO:0007669"/>
    <property type="project" value="UniProtKB-KW"/>
</dbReference>
<dbReference type="Gene3D" id="3.40.366.10">
    <property type="entry name" value="Malonyl-Coenzyme A Acyl Carrier Protein, domain 2"/>
    <property type="match status" value="1"/>
</dbReference>
<dbReference type="PROSITE" id="PS52019">
    <property type="entry name" value="PKS_MFAS_DH"/>
    <property type="match status" value="1"/>
</dbReference>
<keyword evidence="3" id="KW-0808">Transferase</keyword>
<dbReference type="Pfam" id="PF00109">
    <property type="entry name" value="ketoacyl-synt"/>
    <property type="match status" value="1"/>
</dbReference>
<dbReference type="InterPro" id="IPR049900">
    <property type="entry name" value="PKS_mFAS_DH"/>
</dbReference>
<dbReference type="InterPro" id="IPR020807">
    <property type="entry name" value="PKS_DH"/>
</dbReference>
<dbReference type="Gene3D" id="3.10.129.110">
    <property type="entry name" value="Polyketide synthase dehydratase"/>
    <property type="match status" value="1"/>
</dbReference>
<dbReference type="Gene3D" id="3.90.180.10">
    <property type="entry name" value="Medium-chain alcohol dehydrogenases, catalytic domain"/>
    <property type="match status" value="1"/>
</dbReference>
<evidence type="ECO:0000256" key="1">
    <source>
        <dbReference type="ARBA" id="ARBA00022450"/>
    </source>
</evidence>
<evidence type="ECO:0000256" key="6">
    <source>
        <dbReference type="ARBA" id="ARBA00023268"/>
    </source>
</evidence>
<dbReference type="GO" id="GO:0004315">
    <property type="term" value="F:3-oxoacyl-[acyl-carrier-protein] synthase activity"/>
    <property type="evidence" value="ECO:0007669"/>
    <property type="project" value="InterPro"/>
</dbReference>
<dbReference type="Gene3D" id="3.40.50.720">
    <property type="entry name" value="NAD(P)-binding Rossmann-like Domain"/>
    <property type="match status" value="1"/>
</dbReference>
<dbReference type="Pfam" id="PF08242">
    <property type="entry name" value="Methyltransf_12"/>
    <property type="match status" value="1"/>
</dbReference>
<dbReference type="GO" id="GO:0044550">
    <property type="term" value="P:secondary metabolite biosynthetic process"/>
    <property type="evidence" value="ECO:0007669"/>
    <property type="project" value="UniProtKB-ARBA"/>
</dbReference>
<name>A0A1D9PT35_SCLS1</name>
<dbReference type="SUPFAM" id="SSF50129">
    <property type="entry name" value="GroES-like"/>
    <property type="match status" value="1"/>
</dbReference>
<feature type="region of interest" description="C-terminal hotdog fold" evidence="8">
    <location>
        <begin position="1186"/>
        <end position="1342"/>
    </location>
</feature>
<dbReference type="InterPro" id="IPR036736">
    <property type="entry name" value="ACP-like_sf"/>
</dbReference>
<dbReference type="InterPro" id="IPR056501">
    <property type="entry name" value="NAD-bd_HRPKS_sdrA"/>
</dbReference>
<organism evidence="13 14">
    <name type="scientific">Sclerotinia sclerotiorum (strain ATCC 18683 / 1980 / Ss-1)</name>
    <name type="common">White mold</name>
    <name type="synonym">Whetzelinia sclerotiorum</name>
    <dbReference type="NCBI Taxonomy" id="665079"/>
    <lineage>
        <taxon>Eukaryota</taxon>
        <taxon>Fungi</taxon>
        <taxon>Dikarya</taxon>
        <taxon>Ascomycota</taxon>
        <taxon>Pezizomycotina</taxon>
        <taxon>Leotiomycetes</taxon>
        <taxon>Helotiales</taxon>
        <taxon>Sclerotiniaceae</taxon>
        <taxon>Sclerotinia</taxon>
    </lineage>
</organism>
<dbReference type="InterPro" id="IPR020841">
    <property type="entry name" value="PKS_Beta-ketoAc_synthase_dom"/>
</dbReference>
<evidence type="ECO:0000256" key="8">
    <source>
        <dbReference type="PROSITE-ProRule" id="PRU01363"/>
    </source>
</evidence>
<dbReference type="Pfam" id="PF23297">
    <property type="entry name" value="ACP_SdgA_C"/>
    <property type="match status" value="1"/>
</dbReference>
<evidence type="ECO:0000256" key="3">
    <source>
        <dbReference type="ARBA" id="ARBA00022679"/>
    </source>
</evidence>
<dbReference type="SMART" id="SM00829">
    <property type="entry name" value="PKS_ER"/>
    <property type="match status" value="1"/>
</dbReference>
<dbReference type="PANTHER" id="PTHR43775">
    <property type="entry name" value="FATTY ACID SYNTHASE"/>
    <property type="match status" value="1"/>
</dbReference>
<dbReference type="PANTHER" id="PTHR43775:SF29">
    <property type="entry name" value="ASPERFURANONE POLYKETIDE SYNTHASE AFOG-RELATED"/>
    <property type="match status" value="1"/>
</dbReference>
<dbReference type="InterPro" id="IPR042104">
    <property type="entry name" value="PKS_dehydratase_sf"/>
</dbReference>
<feature type="domain" description="Carrier" evidence="10">
    <location>
        <begin position="2541"/>
        <end position="2618"/>
    </location>
</feature>
<dbReference type="PROSITE" id="PS00606">
    <property type="entry name" value="KS3_1"/>
    <property type="match status" value="1"/>
</dbReference>
<evidence type="ECO:0000259" key="11">
    <source>
        <dbReference type="PROSITE" id="PS52004"/>
    </source>
</evidence>
<dbReference type="Pfam" id="PF00698">
    <property type="entry name" value="Acyl_transf_1"/>
    <property type="match status" value="1"/>
</dbReference>
<gene>
    <name evidence="13" type="ORF">sscle_01g006000</name>
</gene>
<dbReference type="Pfam" id="PF02801">
    <property type="entry name" value="Ketoacyl-synt_C"/>
    <property type="match status" value="1"/>
</dbReference>
<dbReference type="SMART" id="SM00825">
    <property type="entry name" value="PKS_KS"/>
    <property type="match status" value="1"/>
</dbReference>
<dbReference type="Pfam" id="PF08659">
    <property type="entry name" value="KR"/>
    <property type="match status" value="1"/>
</dbReference>
<dbReference type="InterPro" id="IPR049552">
    <property type="entry name" value="PKS_DH_N"/>
</dbReference>
<dbReference type="InterPro" id="IPR016036">
    <property type="entry name" value="Malonyl_transacylase_ACP-bd"/>
</dbReference>
<dbReference type="SUPFAM" id="SSF51735">
    <property type="entry name" value="NAD(P)-binding Rossmann-fold domains"/>
    <property type="match status" value="2"/>
</dbReference>
<dbReference type="CDD" id="cd02440">
    <property type="entry name" value="AdoMet_MTases"/>
    <property type="match status" value="1"/>
</dbReference>
<dbReference type="CDD" id="cd00833">
    <property type="entry name" value="PKS"/>
    <property type="match status" value="1"/>
</dbReference>
<dbReference type="Pfam" id="PF21089">
    <property type="entry name" value="PKS_DH_N"/>
    <property type="match status" value="1"/>
</dbReference>
<dbReference type="InterPro" id="IPR036291">
    <property type="entry name" value="NAD(P)-bd_dom_sf"/>
</dbReference>
<proteinExistence type="predicted"/>
<keyword evidence="2" id="KW-0597">Phosphoprotein</keyword>
<dbReference type="SMART" id="SM00822">
    <property type="entry name" value="PKS_KR"/>
    <property type="match status" value="1"/>
</dbReference>
<keyword evidence="1" id="KW-0596">Phosphopantetheine</keyword>
<dbReference type="GO" id="GO:0006633">
    <property type="term" value="P:fatty acid biosynthetic process"/>
    <property type="evidence" value="ECO:0007669"/>
    <property type="project" value="InterPro"/>
</dbReference>
<dbReference type="InterPro" id="IPR016039">
    <property type="entry name" value="Thiolase-like"/>
</dbReference>
<dbReference type="SUPFAM" id="SSF53901">
    <property type="entry name" value="Thiolase-like"/>
    <property type="match status" value="1"/>
</dbReference>
<dbReference type="InterPro" id="IPR020806">
    <property type="entry name" value="PKS_PP-bd"/>
</dbReference>
<feature type="region of interest" description="N-terminal hotdog fold" evidence="8">
    <location>
        <begin position="1026"/>
        <end position="1159"/>
    </location>
</feature>
<dbReference type="OrthoDB" id="329835at2759"/>
<dbReference type="InterPro" id="IPR057326">
    <property type="entry name" value="KR_dom"/>
</dbReference>
<keyword evidence="5" id="KW-0560">Oxidoreductase</keyword>
<accession>A0A1D9PT35</accession>
<dbReference type="InterPro" id="IPR014030">
    <property type="entry name" value="Ketoacyl_synth_N"/>
</dbReference>
<dbReference type="InterPro" id="IPR013968">
    <property type="entry name" value="PKS_KR"/>
</dbReference>
<dbReference type="CDD" id="cd05195">
    <property type="entry name" value="enoyl_red"/>
    <property type="match status" value="1"/>
</dbReference>
<dbReference type="InterPro" id="IPR029063">
    <property type="entry name" value="SAM-dependent_MTases_sf"/>
</dbReference>
<dbReference type="SUPFAM" id="SSF47336">
    <property type="entry name" value="ACP-like"/>
    <property type="match status" value="1"/>
</dbReference>
<dbReference type="PROSITE" id="PS52004">
    <property type="entry name" value="KS3_2"/>
    <property type="match status" value="1"/>
</dbReference>
<evidence type="ECO:0000313" key="13">
    <source>
        <dbReference type="EMBL" id="APA05830.1"/>
    </source>
</evidence>
<dbReference type="Gene3D" id="3.40.50.150">
    <property type="entry name" value="Vaccinia Virus protein VP39"/>
    <property type="match status" value="1"/>
</dbReference>
<dbReference type="SUPFAM" id="SSF53335">
    <property type="entry name" value="S-adenosyl-L-methionine-dependent methyltransferases"/>
    <property type="match status" value="1"/>
</dbReference>
<dbReference type="Pfam" id="PF23114">
    <property type="entry name" value="NAD-bd_HRPKS_sdrA"/>
    <property type="match status" value="1"/>
</dbReference>
<dbReference type="SMART" id="SM00823">
    <property type="entry name" value="PKS_PP"/>
    <property type="match status" value="1"/>
</dbReference>
<dbReference type="PROSITE" id="PS50075">
    <property type="entry name" value="CARRIER"/>
    <property type="match status" value="1"/>
</dbReference>
<dbReference type="SUPFAM" id="SSF52151">
    <property type="entry name" value="FabD/lysophospholipase-like"/>
    <property type="match status" value="1"/>
</dbReference>
<evidence type="ECO:0000256" key="9">
    <source>
        <dbReference type="SAM" id="MobiDB-lite"/>
    </source>
</evidence>
<dbReference type="InterPro" id="IPR014043">
    <property type="entry name" value="Acyl_transferase_dom"/>
</dbReference>
<evidence type="ECO:0000313" key="14">
    <source>
        <dbReference type="Proteomes" id="UP000177798"/>
    </source>
</evidence>
<dbReference type="Gene3D" id="1.10.1200.10">
    <property type="entry name" value="ACP-like"/>
    <property type="match status" value="1"/>
</dbReference>
<dbReference type="GO" id="GO:0031177">
    <property type="term" value="F:phosphopantetheine binding"/>
    <property type="evidence" value="ECO:0007669"/>
    <property type="project" value="InterPro"/>
</dbReference>
<dbReference type="InterPro" id="IPR018201">
    <property type="entry name" value="Ketoacyl_synth_AS"/>
</dbReference>
<feature type="region of interest" description="Disordered" evidence="9">
    <location>
        <begin position="1"/>
        <end position="23"/>
    </location>
</feature>
<dbReference type="InterPro" id="IPR013217">
    <property type="entry name" value="Methyltransf_12"/>
</dbReference>
<keyword evidence="6" id="KW-0511">Multifunctional enzyme</keyword>
<dbReference type="Proteomes" id="UP000177798">
    <property type="component" value="Chromosome 1"/>
</dbReference>
<evidence type="ECO:0000256" key="7">
    <source>
        <dbReference type="ARBA" id="ARBA00023315"/>
    </source>
</evidence>
<feature type="active site" description="Proton acceptor; for dehydratase activity" evidence="8">
    <location>
        <position position="1058"/>
    </location>
</feature>
<dbReference type="InterPro" id="IPR001227">
    <property type="entry name" value="Ac_transferase_dom_sf"/>
</dbReference>
<evidence type="ECO:0000256" key="4">
    <source>
        <dbReference type="ARBA" id="ARBA00022857"/>
    </source>
</evidence>
<sequence>MSNFQKNSQVPDETTNNFNSLSTPPIFSSDHSFQFESDIMEPLAIVGLSFEFPEDATSPKAFWKMMAEKRNAMTEIPKDRVNIDAFYHPDKARVDTITHRGAYFLKQDLATFDAPFFSISPAEAASMDPQQRLMLEVSYGALENAGIPLDSINGSKTAVFSASFCDDFRIMSLKDPERLSKHAASGNTFSILANRISWAYNLRGPSMHVDTACSSSLVALHLACQSLRSKESSMAIVGGSNIISSVEQLLLLSNLNLVSPDSKSYSFDSRANGYGRGEGCGVIVVKRLSDAIAHGDTIRAVIRATGTNQDGRTSSLTTPCQDAQEALIRDTYESAGLEFHSTTFFEAHGTGTAVGDPIEALAIGRVLGEGRSSTNPIYVGALKSNIGHLEGASGIAGLIKTILALEKGVIPPNANFEKLNPKIDAKKLNLAFPQECIPWPVDGLRRASINSFGLGGSNAHVVLDDAYNFMTMRGISGNHQTAGFRPAIDSIISPTLPGMLSPHIGQWDDIASIRESNPEGSVKWESGSSQIIIRPASNTDIPKLLIWSTSDEKGMEKMSRDFAEHFSDIRDETPKNSSYMADLAYTLAVRRSSLSWKSFSVSSSVLTLRNLKYTISKPVRCRKEQGLGFVFTGQGAQYAKMGHELMAYPVFHESLKVFESHLSNIGCKWSLLEELLKDDEASKINNSELSQTICTAMQVAIVDLLHSFGIFPATVIGHSSGEIAAAYASGALSMLSACKVAYFRGKLAEGLAHDTSRHGAMLAAGLSETQAMAYIDSLLRDCPSVHVVVACINSPKSVTISGDEAGISKLKQKLDAEGVFNRKLKVPVAYHSSHMNQISERYLSMIDGLESNKNSLRAAMISSVTGCEVQSDQLKKASYWVQNMVSPVRFSEALIKAVTCSGFFKNSIHFGQRKKRKLFDLLEIGPHSALQGPIKDTLATIANGKEVSYGSVLKRKLDGITTLLNAVGSLTCLGYPVDIEKVNMADQRSQPKVLADLPSYPFDHSTRHWHESDLGKNYKLRKQPRLDLLGTEIVGSNAQGMKWRKITRVSETPWIQDHVVNESTIYPAAGMLVMAIEAAKQIASPGESVKGYLIKNASFLAPLRVASDDHGVESVFHITPLEDKFDKTSLFAEFTLSTLQNERWEENCHGMIQVQYESLKESLNPTSSSKASVVRDAVEAGVTRCNQTIEADQIYKKFDATGLKFGSTFQSLDKISTGPNLEACADVEAFRWTAVDDSNHRQDHIIHPITLDAMLQTILVSLAQEHKDKLPTAVPTHVASVWIAGTGVSYPKTDTIRVYGKIDEDIPRGNISTVYAADCDTGEGMVAISGLETTFVDSGSNKDEIIKQQKLCYNIDWKPDIDLLDQAMAREYCRKGVPIKDLSQFYEDMSLLLTHFSLEIQAKVDSTELDGTRPHYQRYVQWMNEYTASLGLPANQQYDPQGSTGPAELEAIDLIMNSVENANAEGEIFVEVGRNIVNVLKGNVDPLEILFQTDLASRYYQEVNIRVETTLARVVELIAYKRPGLKVLEIGAGTGSTTDHILRSALIRGADNEATSAISEYDFTDISPSFFEAARQKFENEEPRFQFLLLDASIDPEEQGCEVGRYDLVIAANVLHATEQLDITVRNVRKLLKKNGKLVLIEITGNSWAPQFVFGTLPGWWLSTDEYRSSGPCISSDEWNNVLRRNGFSGTDVVVNDCDEPQSQVCSVVVSTAIEDITTSMLPETVIVVEDGDANTAITKELVNRLGSSGYRTTGVFQLSELANHDLTNKFCICLAELGSSLIGSLDESTFYALRSLLTTCNGMLWAKKDCQSDSEAKFNMIDGLARVLRTEYSDQKFVTLALENNTSPETVTRNIFRVFEKVISTKVCDLDLEYRENGNQIVINRAIAADYLNAHAQKFSEQQHTVSQTIGKSPPLRLDMSNALQASIFIEDEKETQIGFKEVEIQVKAIALDPYDCQRVVKMGSVGFIAGYAGIVTKSGEESDLQIGEEVYGIGTGDISTFKRSDSRLFSRIPVGQSFADAAGISLPFSVAYYAMIGLAGLRRNQTVLIHSAADAIGQAALQIAQYMGAVAFVTVDSIEKKMLLLKAYNVPENCIFDSRETSFADHILKITGSGVDVVLNSLPDSGQLASAECTKPFGHFVQMQQHELRISKVITGRKLSVHSQDMALVARAHPEQIRRSLEAISLLVRGDIVTPASPLKTRPVSEIVDELRELNSEKQVGQTVITVSQDDYVESLLTTNPDYQFDENATYMIAGGFGGLARSLARWMAGRGAKNLLLLSRSGPRIGPAQELIKDLQSQGVRIECPKCDVSSFEQLLEVLQTCEKLLPPIKGCFQGSMVLQDSTFEQMSYDQWCTTIQPRVQGSWNLHSLLPKGMEFFILLSSITGVVGTGGQANYAAGNTFMDALARARLAAGEKAVSLDLGWIESAGTVAENKDVEKGLDSAGFLIPISQVSLCGILDYYCNPARNINELNCQTVVGVATPGYANTKGKDFPQILKRSLWRALTIGGSQDSSPSGLATANKQLDYAELLSKAKSLPEAVGIVEAGLLKKLSGALGIPVDSIDTTRPIHVYGVDSLLAVSLRGWFKKEFRSNISVFDIIGNSSLDTVSGMAASRSQWFRGPVEGVTM</sequence>
<dbReference type="InterPro" id="IPR016035">
    <property type="entry name" value="Acyl_Trfase/lysoPLipase"/>
</dbReference>
<dbReference type="InterPro" id="IPR011032">
    <property type="entry name" value="GroES-like_sf"/>
</dbReference>